<reference evidence="2" key="1">
    <citation type="journal article" date="2020" name="J Insects Food Feed">
        <title>The yellow mealworm (Tenebrio molitor) genome: a resource for the emerging insects as food and feed industry.</title>
        <authorList>
            <person name="Eriksson T."/>
            <person name="Andere A."/>
            <person name="Kelstrup H."/>
            <person name="Emery V."/>
            <person name="Picard C."/>
        </authorList>
    </citation>
    <scope>NUCLEOTIDE SEQUENCE</scope>
    <source>
        <strain evidence="2">Stoneville</strain>
        <tissue evidence="2">Whole head</tissue>
    </source>
</reference>
<dbReference type="EMBL" id="JABDTM020026843">
    <property type="protein sequence ID" value="KAH0811380.1"/>
    <property type="molecule type" value="Genomic_DNA"/>
</dbReference>
<dbReference type="AlphaFoldDB" id="A0A8J6HB39"/>
<reference evidence="2" key="2">
    <citation type="submission" date="2021-08" db="EMBL/GenBank/DDBJ databases">
        <authorList>
            <person name="Eriksson T."/>
        </authorList>
    </citation>
    <scope>NUCLEOTIDE SEQUENCE</scope>
    <source>
        <strain evidence="2">Stoneville</strain>
        <tissue evidence="2">Whole head</tissue>
    </source>
</reference>
<feature type="region of interest" description="Disordered" evidence="1">
    <location>
        <begin position="21"/>
        <end position="62"/>
    </location>
</feature>
<evidence type="ECO:0000313" key="2">
    <source>
        <dbReference type="EMBL" id="KAH0811380.1"/>
    </source>
</evidence>
<gene>
    <name evidence="2" type="ORF">GEV33_011410</name>
</gene>
<sequence>MAPTGDEQAKSVEQKIAELQQQLSEAQSKLRERSEPAETSVPNREIEEVRTASMKPNFTVTS</sequence>
<protein>
    <submittedName>
        <fullName evidence="2">Uncharacterized protein</fullName>
    </submittedName>
</protein>
<keyword evidence="3" id="KW-1185">Reference proteome</keyword>
<evidence type="ECO:0000256" key="1">
    <source>
        <dbReference type="SAM" id="MobiDB-lite"/>
    </source>
</evidence>
<dbReference type="Proteomes" id="UP000719412">
    <property type="component" value="Unassembled WGS sequence"/>
</dbReference>
<proteinExistence type="predicted"/>
<organism evidence="2 3">
    <name type="scientific">Tenebrio molitor</name>
    <name type="common">Yellow mealworm beetle</name>
    <dbReference type="NCBI Taxonomy" id="7067"/>
    <lineage>
        <taxon>Eukaryota</taxon>
        <taxon>Metazoa</taxon>
        <taxon>Ecdysozoa</taxon>
        <taxon>Arthropoda</taxon>
        <taxon>Hexapoda</taxon>
        <taxon>Insecta</taxon>
        <taxon>Pterygota</taxon>
        <taxon>Neoptera</taxon>
        <taxon>Endopterygota</taxon>
        <taxon>Coleoptera</taxon>
        <taxon>Polyphaga</taxon>
        <taxon>Cucujiformia</taxon>
        <taxon>Tenebrionidae</taxon>
        <taxon>Tenebrio</taxon>
    </lineage>
</organism>
<name>A0A8J6HB39_TENMO</name>
<accession>A0A8J6HB39</accession>
<evidence type="ECO:0000313" key="3">
    <source>
        <dbReference type="Proteomes" id="UP000719412"/>
    </source>
</evidence>
<comment type="caution">
    <text evidence="2">The sequence shown here is derived from an EMBL/GenBank/DDBJ whole genome shotgun (WGS) entry which is preliminary data.</text>
</comment>